<dbReference type="AlphaFoldDB" id="T1AMX4"/>
<dbReference type="SUPFAM" id="SSF50249">
    <property type="entry name" value="Nucleic acid-binding proteins"/>
    <property type="match status" value="1"/>
</dbReference>
<comment type="caution">
    <text evidence="7">The sequence shown here is derived from an EMBL/GenBank/DDBJ whole genome shotgun (WGS) entry which is preliminary data.</text>
</comment>
<feature type="non-terminal residue" evidence="7">
    <location>
        <position position="506"/>
    </location>
</feature>
<keyword evidence="7" id="KW-0378">Hydrolase</keyword>
<dbReference type="Pfam" id="PF17855">
    <property type="entry name" value="MCM_lid"/>
    <property type="match status" value="1"/>
</dbReference>
<dbReference type="InterPro" id="IPR001208">
    <property type="entry name" value="MCM_dom"/>
</dbReference>
<evidence type="ECO:0000256" key="1">
    <source>
        <dbReference type="ARBA" id="ARBA00008010"/>
    </source>
</evidence>
<name>T1AMX4_9ZZZZ</name>
<keyword evidence="2" id="KW-0235">DNA replication</keyword>
<keyword evidence="4" id="KW-0067">ATP-binding</keyword>
<keyword evidence="3" id="KW-0547">Nucleotide-binding</keyword>
<dbReference type="SUPFAM" id="SSF52540">
    <property type="entry name" value="P-loop containing nucleoside triphosphate hydrolases"/>
    <property type="match status" value="1"/>
</dbReference>
<dbReference type="GO" id="GO:0005524">
    <property type="term" value="F:ATP binding"/>
    <property type="evidence" value="ECO:0007669"/>
    <property type="project" value="UniProtKB-KW"/>
</dbReference>
<dbReference type="PRINTS" id="PR01657">
    <property type="entry name" value="MCMFAMILY"/>
</dbReference>
<evidence type="ECO:0000256" key="4">
    <source>
        <dbReference type="ARBA" id="ARBA00022840"/>
    </source>
</evidence>
<dbReference type="InterPro" id="IPR027417">
    <property type="entry name" value="P-loop_NTPase"/>
</dbReference>
<sequence>MAIHRLRQNHLRRLLSVDGIVRRVSQVLPQITEAVYECSACHTHLRWPQEETSPVVEAPPGCDEDQGGCGKPAGRVRFRLLEDESRTVDYQRLELQENPETLRGGAHPEGLTVILLDDLVGQIVPGTRMVANGVLKGVPRPAGSRGSNATSNVFDTVFLANSLERLDREYLEIEISEEERKAIEAYRGDPSVFPRIVASLAPSVAGMEPEKQAIALQLFGGVHKDLPDGMRVRGDVHILMVGDPGSKSQLLRYVAETAPRGVYTSGKGATAAGLTAAAVRDDFAGGRWVLEAGAMVLADGGMLCIDEMDKMSEGDRASMHEAMEQQTVSVAKAGITVTLRARCPVLAAANPKLGRFTPGEEPQRELNLPPTLLSRFDLILIILDVPDAERDQHLAEAILAQHQRAEGREASRHRGTSLASGLGSGLFSQDFLRKYVAYAKQRVFPTMDQEAYERLKEYYTGMRRLAVRQSEGEAARPIPVTPRQLEALIRLTEASARSRLSAMATR</sequence>
<proteinExistence type="inferred from homology"/>
<keyword evidence="5" id="KW-0238">DNA-binding</keyword>
<dbReference type="SMART" id="SM00350">
    <property type="entry name" value="MCM"/>
    <property type="match status" value="1"/>
</dbReference>
<dbReference type="GO" id="GO:0017116">
    <property type="term" value="F:single-stranded DNA helicase activity"/>
    <property type="evidence" value="ECO:0007669"/>
    <property type="project" value="TreeGrafter"/>
</dbReference>
<accession>T1AMX4</accession>
<gene>
    <name evidence="7" type="ORF">B1B_13844</name>
</gene>
<dbReference type="PROSITE" id="PS50051">
    <property type="entry name" value="MCM_2"/>
    <property type="match status" value="1"/>
</dbReference>
<dbReference type="PANTHER" id="PTHR11630:SF66">
    <property type="entry name" value="DNA REPLICATION LICENSING FACTOR MCM4"/>
    <property type="match status" value="1"/>
</dbReference>
<evidence type="ECO:0000256" key="5">
    <source>
        <dbReference type="ARBA" id="ARBA00023125"/>
    </source>
</evidence>
<organism evidence="7">
    <name type="scientific">mine drainage metagenome</name>
    <dbReference type="NCBI Taxonomy" id="410659"/>
    <lineage>
        <taxon>unclassified sequences</taxon>
        <taxon>metagenomes</taxon>
        <taxon>ecological metagenomes</taxon>
    </lineage>
</organism>
<dbReference type="Gene3D" id="3.40.50.300">
    <property type="entry name" value="P-loop containing nucleotide triphosphate hydrolases"/>
    <property type="match status" value="1"/>
</dbReference>
<keyword evidence="7" id="KW-0347">Helicase</keyword>
<feature type="domain" description="MCM C-terminal AAA(+) ATPase" evidence="6">
    <location>
        <begin position="192"/>
        <end position="398"/>
    </location>
</feature>
<dbReference type="GO" id="GO:0006260">
    <property type="term" value="P:DNA replication"/>
    <property type="evidence" value="ECO:0007669"/>
    <property type="project" value="UniProtKB-KW"/>
</dbReference>
<dbReference type="InterPro" id="IPR012340">
    <property type="entry name" value="NA-bd_OB-fold"/>
</dbReference>
<dbReference type="PANTHER" id="PTHR11630">
    <property type="entry name" value="DNA REPLICATION LICENSING FACTOR MCM FAMILY MEMBER"/>
    <property type="match status" value="1"/>
</dbReference>
<dbReference type="GO" id="GO:0003697">
    <property type="term" value="F:single-stranded DNA binding"/>
    <property type="evidence" value="ECO:0007669"/>
    <property type="project" value="TreeGrafter"/>
</dbReference>
<evidence type="ECO:0000256" key="3">
    <source>
        <dbReference type="ARBA" id="ARBA00022741"/>
    </source>
</evidence>
<evidence type="ECO:0000259" key="6">
    <source>
        <dbReference type="PROSITE" id="PS50051"/>
    </source>
</evidence>
<reference evidence="7" key="1">
    <citation type="submission" date="2013-08" db="EMBL/GenBank/DDBJ databases">
        <authorList>
            <person name="Mendez C."/>
            <person name="Richter M."/>
            <person name="Ferrer M."/>
            <person name="Sanchez J."/>
        </authorList>
    </citation>
    <scope>NUCLEOTIDE SEQUENCE</scope>
</reference>
<dbReference type="GO" id="GO:0042555">
    <property type="term" value="C:MCM complex"/>
    <property type="evidence" value="ECO:0007669"/>
    <property type="project" value="TreeGrafter"/>
</dbReference>
<evidence type="ECO:0000256" key="2">
    <source>
        <dbReference type="ARBA" id="ARBA00022705"/>
    </source>
</evidence>
<dbReference type="Pfam" id="PF00493">
    <property type="entry name" value="MCM"/>
    <property type="match status" value="1"/>
</dbReference>
<dbReference type="InterPro" id="IPR031327">
    <property type="entry name" value="MCM"/>
</dbReference>
<dbReference type="Pfam" id="PF17207">
    <property type="entry name" value="MCM_OB"/>
    <property type="match status" value="1"/>
</dbReference>
<dbReference type="FunFam" id="3.40.50.300:FF:002469">
    <property type="entry name" value="Cell division control protein 21"/>
    <property type="match status" value="1"/>
</dbReference>
<protein>
    <submittedName>
        <fullName evidence="7">Replicative DNA helicase Mcm</fullName>
    </submittedName>
</protein>
<dbReference type="InterPro" id="IPR033762">
    <property type="entry name" value="MCM_OB"/>
</dbReference>
<comment type="similarity">
    <text evidence="1">Belongs to the MCM family.</text>
</comment>
<dbReference type="InterPro" id="IPR041562">
    <property type="entry name" value="MCM_lid"/>
</dbReference>
<evidence type="ECO:0000313" key="7">
    <source>
        <dbReference type="EMBL" id="EQD43405.1"/>
    </source>
</evidence>
<dbReference type="Gene3D" id="2.20.28.10">
    <property type="match status" value="1"/>
</dbReference>
<dbReference type="Gene3D" id="2.40.50.140">
    <property type="entry name" value="Nucleic acid-binding proteins"/>
    <property type="match status" value="1"/>
</dbReference>
<dbReference type="EMBL" id="AUZY01009126">
    <property type="protein sequence ID" value="EQD43405.1"/>
    <property type="molecule type" value="Genomic_DNA"/>
</dbReference>
<reference evidence="7" key="2">
    <citation type="journal article" date="2014" name="ISME J.">
        <title>Microbial stratification in low pH oxic and suboxic macroscopic growths along an acid mine drainage.</title>
        <authorList>
            <person name="Mendez-Garcia C."/>
            <person name="Mesa V."/>
            <person name="Sprenger R.R."/>
            <person name="Richter M."/>
            <person name="Diez M.S."/>
            <person name="Solano J."/>
            <person name="Bargiela R."/>
            <person name="Golyshina O.V."/>
            <person name="Manteca A."/>
            <person name="Ramos J.L."/>
            <person name="Gallego J.R."/>
            <person name="Llorente I."/>
            <person name="Martins Dos Santos V.A."/>
            <person name="Jensen O.N."/>
            <person name="Pelaez A.I."/>
            <person name="Sanchez J."/>
            <person name="Ferrer M."/>
        </authorList>
    </citation>
    <scope>NUCLEOTIDE SEQUENCE</scope>
</reference>